<accession>A0ABM7NUB0</accession>
<keyword evidence="2" id="KW-1185">Reference proteome</keyword>
<dbReference type="GeneID" id="80558979"/>
<organism evidence="1 2">
    <name type="scientific">Cotonvirus japonicus</name>
    <dbReference type="NCBI Taxonomy" id="2811091"/>
    <lineage>
        <taxon>Viruses</taxon>
        <taxon>Varidnaviria</taxon>
        <taxon>Bamfordvirae</taxon>
        <taxon>Nucleocytoviricota</taxon>
        <taxon>Megaviricetes</taxon>
        <taxon>Imitervirales</taxon>
        <taxon>Mimiviridae</taxon>
        <taxon>Megamimivirinae</taxon>
        <taxon>Cotonvirus</taxon>
        <taxon>Cotonvirus japonicum</taxon>
    </lineage>
</organism>
<dbReference type="Proteomes" id="UP001321479">
    <property type="component" value="Segment"/>
</dbReference>
<proteinExistence type="predicted"/>
<evidence type="ECO:0000313" key="1">
    <source>
        <dbReference type="EMBL" id="BCS83774.1"/>
    </source>
</evidence>
<name>A0ABM7NUB0_9VIRU</name>
<evidence type="ECO:0000313" key="2">
    <source>
        <dbReference type="Proteomes" id="UP001321479"/>
    </source>
</evidence>
<dbReference type="RefSeq" id="YP_010842382.1">
    <property type="nucleotide sequence ID" value="NC_079139.1"/>
</dbReference>
<protein>
    <submittedName>
        <fullName evidence="1">Uncharacterized protein</fullName>
    </submittedName>
</protein>
<sequence>MDCLKKALILKYYRKYFENISDTEINNFNHYISKNNISRSHFNTKNINDLLCHISNYLNGGDDSEIKVFTDFYDQVLRG</sequence>
<reference evidence="1 2" key="1">
    <citation type="submission" date="2021-02" db="EMBL/GenBank/DDBJ databases">
        <title>Cotonvirus japonicus, which uses Golgi apparatus of host cells for its virion factory, phylogenetically links tailed tupanvirus and icosahedral mimivirus.</title>
        <authorList>
            <person name="Takahashi H."/>
            <person name="Fukaya S."/>
            <person name="Song C."/>
            <person name="Murata K."/>
            <person name="Takemura M."/>
        </authorList>
    </citation>
    <scope>NUCLEOTIDE SEQUENCE [LARGE SCALE GENOMIC DNA]</scope>
</reference>
<dbReference type="EMBL" id="AP024483">
    <property type="protein sequence ID" value="BCS83774.1"/>
    <property type="molecule type" value="Genomic_DNA"/>
</dbReference>